<evidence type="ECO:0000313" key="1">
    <source>
        <dbReference type="EMBL" id="MCJ8747203.1"/>
    </source>
</evidence>
<organism evidence="1 2">
    <name type="scientific">Pangasius djambal</name>
    <dbReference type="NCBI Taxonomy" id="1691987"/>
    <lineage>
        <taxon>Eukaryota</taxon>
        <taxon>Metazoa</taxon>
        <taxon>Chordata</taxon>
        <taxon>Craniata</taxon>
        <taxon>Vertebrata</taxon>
        <taxon>Euteleostomi</taxon>
        <taxon>Actinopterygii</taxon>
        <taxon>Neopterygii</taxon>
        <taxon>Teleostei</taxon>
        <taxon>Ostariophysi</taxon>
        <taxon>Siluriformes</taxon>
        <taxon>Pangasiidae</taxon>
        <taxon>Pangasius</taxon>
    </lineage>
</organism>
<name>A0ACC5ZI66_9TELE</name>
<gene>
    <name evidence="1" type="ORF">PDJAM_G00150630</name>
</gene>
<comment type="caution">
    <text evidence="1">The sequence shown here is derived from an EMBL/GenBank/DDBJ whole genome shotgun (WGS) entry which is preliminary data.</text>
</comment>
<accession>A0ACC5ZI66</accession>
<dbReference type="EMBL" id="CM040999">
    <property type="protein sequence ID" value="MCJ8747203.1"/>
    <property type="molecule type" value="Genomic_DNA"/>
</dbReference>
<reference evidence="1" key="1">
    <citation type="submission" date="2020-02" db="EMBL/GenBank/DDBJ databases">
        <title>Genome sequencing of the panga catfish, Pangasius djambal.</title>
        <authorList>
            <person name="Wen M."/>
            <person name="Zahm M."/>
            <person name="Roques C."/>
            <person name="Cabau C."/>
            <person name="Klopp C."/>
            <person name="Donnadieu C."/>
            <person name="Jouanno E."/>
            <person name="Avarre J.-C."/>
            <person name="Campet M."/>
            <person name="Ha T."/>
            <person name="Dugue R."/>
            <person name="Lampietro C."/>
            <person name="Louis A."/>
            <person name="Herpin A."/>
            <person name="Echchiki A."/>
            <person name="Berthelot C."/>
            <person name="Parey E."/>
            <person name="Roest-Crollius H."/>
            <person name="Braasch I."/>
            <person name="Postlethwait J.H."/>
            <person name="Bobe J."/>
            <person name="Montfort J."/>
            <person name="Bouchez O."/>
            <person name="Begum T."/>
            <person name="Schartl M."/>
            <person name="Gustiano R."/>
            <person name="Guiguen Y."/>
        </authorList>
    </citation>
    <scope>NUCLEOTIDE SEQUENCE</scope>
    <source>
        <strain evidence="1">Pdj_M5554</strain>
    </source>
</reference>
<proteinExistence type="predicted"/>
<protein>
    <submittedName>
        <fullName evidence="1">Uncharacterized protein</fullName>
    </submittedName>
</protein>
<evidence type="ECO:0000313" key="2">
    <source>
        <dbReference type="Proteomes" id="UP000830395"/>
    </source>
</evidence>
<sequence>MVFGNTMDSHKTFLDHLTRKFQEVNTLNDSDVIIAFVPIASRAGTDILAAMEKIPEGRPVVLVALHHTFNRDDIVPDSRLCVNRKDVFAVDCLFNEDKGLLRCLHNDDAIRAVKKHLTKEDHSEVES</sequence>
<keyword evidence="2" id="KW-1185">Reference proteome</keyword>
<dbReference type="Proteomes" id="UP000830395">
    <property type="component" value="Chromosome 25"/>
</dbReference>